<dbReference type="EMBL" id="BAAFSF010000001">
    <property type="protein sequence ID" value="GAB1251545.1"/>
    <property type="molecule type" value="Genomic_DNA"/>
</dbReference>
<dbReference type="PROSITE" id="PS51257">
    <property type="entry name" value="PROKAR_LIPOPROTEIN"/>
    <property type="match status" value="1"/>
</dbReference>
<dbReference type="Proteomes" id="UP001628220">
    <property type="component" value="Unassembled WGS sequence"/>
</dbReference>
<comment type="caution">
    <text evidence="2">The sequence shown here is derived from an EMBL/GenBank/DDBJ whole genome shotgun (WGS) entry which is preliminary data.</text>
</comment>
<gene>
    <name evidence="2" type="ORF">Tsumi_06490</name>
</gene>
<dbReference type="Pfam" id="PF16119">
    <property type="entry name" value="DUF4835"/>
    <property type="match status" value="1"/>
</dbReference>
<feature type="signal peptide" evidence="1">
    <location>
        <begin position="1"/>
        <end position="21"/>
    </location>
</feature>
<organism evidence="2 3">
    <name type="scientific">Porphyromonas miyakawae</name>
    <dbReference type="NCBI Taxonomy" id="3137470"/>
    <lineage>
        <taxon>Bacteria</taxon>
        <taxon>Pseudomonadati</taxon>
        <taxon>Bacteroidota</taxon>
        <taxon>Bacteroidia</taxon>
        <taxon>Bacteroidales</taxon>
        <taxon>Porphyromonadaceae</taxon>
        <taxon>Porphyromonas</taxon>
    </lineage>
</organism>
<feature type="chain" id="PRO_5047010239" evidence="1">
    <location>
        <begin position="22"/>
        <end position="300"/>
    </location>
</feature>
<name>A0ABQ0E1D8_9PORP</name>
<sequence>MPIKYYLLLLCALVLSCSLRGQEFMAHVKINTEQLPNADKSMFNDLEGKLTSLINDNAFTALTFSPIERINCEIALNLISVEDNSKYKGELFITAQRPVYNASYTTTLLTFRDVDLSFEYQPYDQIIYNPMVIDNNLTATVVYWLYVVLALDLDSFSPLGGTVACNQLQQLVNTAAQIPDTKGWNAFDGTHSRHAIAAALNDPAQEPFRQYWYLYHRKGLDELVANVQRGRTTMLESLSMLEEVWQDRNSSPLLMIFSESKLAELVAIAEKANKNEKESARKILNKLYPTEGNVLSKLRN</sequence>
<dbReference type="RefSeq" id="WP_411915351.1">
    <property type="nucleotide sequence ID" value="NZ_BAAFSF010000001.1"/>
</dbReference>
<proteinExistence type="predicted"/>
<keyword evidence="3" id="KW-1185">Reference proteome</keyword>
<protein>
    <submittedName>
        <fullName evidence="2">DUF4835 family protein</fullName>
    </submittedName>
</protein>
<dbReference type="InterPro" id="IPR032274">
    <property type="entry name" value="DUF4835"/>
</dbReference>
<accession>A0ABQ0E1D8</accession>
<evidence type="ECO:0000256" key="1">
    <source>
        <dbReference type="SAM" id="SignalP"/>
    </source>
</evidence>
<reference evidence="2 3" key="1">
    <citation type="journal article" date="2025" name="Int. J. Syst. Evol. Microbiol.">
        <title>Desulfovibrio falkowii sp. nov., Porphyromonas miyakawae sp. nov., Mediterraneibacter flintii sp. nov. and Owariibacterium komagatae gen. nov., sp. nov., isolated from human faeces.</title>
        <authorList>
            <person name="Hamaguchi T."/>
            <person name="Ohara M."/>
            <person name="Hisatomi A."/>
            <person name="Sekiguchi K."/>
            <person name="Takeda J.I."/>
            <person name="Ueyama J."/>
            <person name="Ito M."/>
            <person name="Nishiwaki H."/>
            <person name="Ogi T."/>
            <person name="Hirayama M."/>
            <person name="Ohkuma M."/>
            <person name="Sakamoto M."/>
            <person name="Ohno K."/>
        </authorList>
    </citation>
    <scope>NUCLEOTIDE SEQUENCE [LARGE SCALE GENOMIC DNA]</scope>
    <source>
        <strain evidence="2 3">13CB11C</strain>
    </source>
</reference>
<keyword evidence="1" id="KW-0732">Signal</keyword>
<evidence type="ECO:0000313" key="3">
    <source>
        <dbReference type="Proteomes" id="UP001628220"/>
    </source>
</evidence>
<evidence type="ECO:0000313" key="2">
    <source>
        <dbReference type="EMBL" id="GAB1251545.1"/>
    </source>
</evidence>